<dbReference type="EMBL" id="WVTD01000001">
    <property type="protein sequence ID" value="MYL96444.1"/>
    <property type="molecule type" value="Genomic_DNA"/>
</dbReference>
<evidence type="ECO:0000313" key="1">
    <source>
        <dbReference type="EMBL" id="MYL96444.1"/>
    </source>
</evidence>
<dbReference type="AlphaFoldDB" id="A0A7X4K5T5"/>
<keyword evidence="2" id="KW-1185">Reference proteome</keyword>
<dbReference type="NCBIfam" id="TIGR01551">
    <property type="entry name" value="major_capsid_P2"/>
    <property type="match status" value="1"/>
</dbReference>
<sequence>MKNETLALFTAMVENIASLNGVSAATAQTRKFAVAPTVQQKLQQRVQESSAFLSLINMSPVDEMSGALLGLGVGSPIASRTNTAAGTRRVGRDPSTMDERTYTCVQTNFDVALRYAKIDMWAKFPEFETLWRDNNVKRFALDRILIGFNGTSAAAAATTNPTTTPLLTDVNIGWLQKMRAENAARVLDEGETDGKVTYGEGGDYATLDALVWDAKESLLAPWAKDDTELVAIVGGDLLHDKYFPMINQAEAPTEQLARDLIMSTKRLGQLPAVRVPGMPNGKVFITRFDNLSIYYQDGKQRRLIKDEPELDQVTDYNSSNEAYVIEDLDCACLVENIEAMPAA</sequence>
<protein>
    <submittedName>
        <fullName evidence="1">Phage major capsid protein, P2 family</fullName>
    </submittedName>
</protein>
<proteinExistence type="predicted"/>
<dbReference type="Pfam" id="PF05125">
    <property type="entry name" value="Phage_cap_P2"/>
    <property type="match status" value="1"/>
</dbReference>
<organism evidence="1 2">
    <name type="scientific">Novosphingobium silvae</name>
    <dbReference type="NCBI Taxonomy" id="2692619"/>
    <lineage>
        <taxon>Bacteria</taxon>
        <taxon>Pseudomonadati</taxon>
        <taxon>Pseudomonadota</taxon>
        <taxon>Alphaproteobacteria</taxon>
        <taxon>Sphingomonadales</taxon>
        <taxon>Sphingomonadaceae</taxon>
        <taxon>Novosphingobium</taxon>
    </lineage>
</organism>
<dbReference type="Proteomes" id="UP000465810">
    <property type="component" value="Unassembled WGS sequence"/>
</dbReference>
<evidence type="ECO:0000313" key="2">
    <source>
        <dbReference type="Proteomes" id="UP000465810"/>
    </source>
</evidence>
<comment type="caution">
    <text evidence="1">The sequence shown here is derived from an EMBL/GenBank/DDBJ whole genome shotgun (WGS) entry which is preliminary data.</text>
</comment>
<reference evidence="1 2" key="1">
    <citation type="submission" date="2019-12" db="EMBL/GenBank/DDBJ databases">
        <authorList>
            <person name="Feng G."/>
            <person name="Zhu H."/>
        </authorList>
    </citation>
    <scope>NUCLEOTIDE SEQUENCE [LARGE SCALE GENOMIC DNA]</scope>
    <source>
        <strain evidence="1 2">FGD1</strain>
    </source>
</reference>
<gene>
    <name evidence="1" type="ORF">GR702_01470</name>
</gene>
<dbReference type="InterPro" id="IPR006441">
    <property type="entry name" value="Phage_P2_GpN"/>
</dbReference>
<accession>A0A7X4K5T5</accession>
<name>A0A7X4K5T5_9SPHN</name>
<dbReference type="RefSeq" id="WP_160984168.1">
    <property type="nucleotide sequence ID" value="NZ_WVTD01000001.1"/>
</dbReference>